<evidence type="ECO:0000256" key="2">
    <source>
        <dbReference type="ARBA" id="ARBA00007376"/>
    </source>
</evidence>
<evidence type="ECO:0000256" key="1">
    <source>
        <dbReference type="ARBA" id="ARBA00004141"/>
    </source>
</evidence>
<keyword evidence="7 12" id="KW-0297">G-protein coupled receptor</keyword>
<evidence type="ECO:0000256" key="8">
    <source>
        <dbReference type="ARBA" id="ARBA00023136"/>
    </source>
</evidence>
<gene>
    <name evidence="14" type="ORF">NDU88_000306</name>
</gene>
<evidence type="ECO:0000256" key="10">
    <source>
        <dbReference type="ARBA" id="ARBA00023224"/>
    </source>
</evidence>
<dbReference type="Proteomes" id="UP001066276">
    <property type="component" value="Chromosome 7"/>
</dbReference>
<comment type="subcellular location">
    <subcellularLocation>
        <location evidence="1 12">Membrane</location>
        <topology evidence="1 12">Multi-pass membrane protein</topology>
    </subcellularLocation>
</comment>
<dbReference type="Gene3D" id="1.20.1070.10">
    <property type="entry name" value="Rhodopsin 7-helix transmembrane proteins"/>
    <property type="match status" value="1"/>
</dbReference>
<accession>A0AAV7P3K5</accession>
<dbReference type="InterPro" id="IPR007960">
    <property type="entry name" value="TAS2R"/>
</dbReference>
<dbReference type="EMBL" id="JANPWB010000011">
    <property type="protein sequence ID" value="KAJ1121787.1"/>
    <property type="molecule type" value="Genomic_DNA"/>
</dbReference>
<keyword evidence="8 12" id="KW-0472">Membrane</keyword>
<reference evidence="14" key="1">
    <citation type="journal article" date="2022" name="bioRxiv">
        <title>Sequencing and chromosome-scale assembly of the giantPleurodeles waltlgenome.</title>
        <authorList>
            <person name="Brown T."/>
            <person name="Elewa A."/>
            <person name="Iarovenko S."/>
            <person name="Subramanian E."/>
            <person name="Araus A.J."/>
            <person name="Petzold A."/>
            <person name="Susuki M."/>
            <person name="Suzuki K.-i.T."/>
            <person name="Hayashi T."/>
            <person name="Toyoda A."/>
            <person name="Oliveira C."/>
            <person name="Osipova E."/>
            <person name="Leigh N.D."/>
            <person name="Simon A."/>
            <person name="Yun M.H."/>
        </authorList>
    </citation>
    <scope>NUCLEOTIDE SEQUENCE</scope>
    <source>
        <strain evidence="14">20211129_DDA</strain>
        <tissue evidence="14">Liver</tissue>
    </source>
</reference>
<dbReference type="GO" id="GO:0004930">
    <property type="term" value="F:G protein-coupled receptor activity"/>
    <property type="evidence" value="ECO:0007669"/>
    <property type="project" value="UniProtKB-KW"/>
</dbReference>
<evidence type="ECO:0000256" key="13">
    <source>
        <dbReference type="SAM" id="Phobius"/>
    </source>
</evidence>
<evidence type="ECO:0000256" key="7">
    <source>
        <dbReference type="ARBA" id="ARBA00023040"/>
    </source>
</evidence>
<evidence type="ECO:0000313" key="14">
    <source>
        <dbReference type="EMBL" id="KAJ1121787.1"/>
    </source>
</evidence>
<comment type="caution">
    <text evidence="14">The sequence shown here is derived from an EMBL/GenBank/DDBJ whole genome shotgun (WGS) entry which is preliminary data.</text>
</comment>
<keyword evidence="15" id="KW-1185">Reference proteome</keyword>
<evidence type="ECO:0000256" key="11">
    <source>
        <dbReference type="RuleBase" id="RU004423"/>
    </source>
</evidence>
<dbReference type="GO" id="GO:0016020">
    <property type="term" value="C:membrane"/>
    <property type="evidence" value="ECO:0007669"/>
    <property type="project" value="UniProtKB-SubCell"/>
</dbReference>
<keyword evidence="10 12" id="KW-0807">Transducer</keyword>
<evidence type="ECO:0000256" key="3">
    <source>
        <dbReference type="ARBA" id="ARBA00022480"/>
    </source>
</evidence>
<dbReference type="FunFam" id="1.20.1070.10:FF:000055">
    <property type="entry name" value="Taste receptor type 2"/>
    <property type="match status" value="1"/>
</dbReference>
<feature type="transmembrane region" description="Helical" evidence="13">
    <location>
        <begin position="222"/>
        <end position="242"/>
    </location>
</feature>
<organism evidence="14 15">
    <name type="scientific">Pleurodeles waltl</name>
    <name type="common">Iberian ribbed newt</name>
    <dbReference type="NCBI Taxonomy" id="8319"/>
    <lineage>
        <taxon>Eukaryota</taxon>
        <taxon>Metazoa</taxon>
        <taxon>Chordata</taxon>
        <taxon>Craniata</taxon>
        <taxon>Vertebrata</taxon>
        <taxon>Euteleostomi</taxon>
        <taxon>Amphibia</taxon>
        <taxon>Batrachia</taxon>
        <taxon>Caudata</taxon>
        <taxon>Salamandroidea</taxon>
        <taxon>Salamandridae</taxon>
        <taxon>Pleurodelinae</taxon>
        <taxon>Pleurodeles</taxon>
    </lineage>
</organism>
<feature type="transmembrane region" description="Helical" evidence="13">
    <location>
        <begin position="166"/>
        <end position="190"/>
    </location>
</feature>
<name>A0AAV7P3K5_PLEWA</name>
<dbReference type="SUPFAM" id="SSF81321">
    <property type="entry name" value="Family A G protein-coupled receptor-like"/>
    <property type="match status" value="1"/>
</dbReference>
<protein>
    <recommendedName>
        <fullName evidence="12">Taste receptor type 2</fullName>
    </recommendedName>
</protein>
<feature type="transmembrane region" description="Helical" evidence="13">
    <location>
        <begin position="115"/>
        <end position="136"/>
    </location>
</feature>
<feature type="transmembrane region" description="Helical" evidence="13">
    <location>
        <begin position="74"/>
        <end position="95"/>
    </location>
</feature>
<evidence type="ECO:0000256" key="4">
    <source>
        <dbReference type="ARBA" id="ARBA00022606"/>
    </source>
</evidence>
<keyword evidence="5 12" id="KW-0812">Transmembrane</keyword>
<dbReference type="GO" id="GO:0033038">
    <property type="term" value="F:bitter taste receptor activity"/>
    <property type="evidence" value="ECO:0007669"/>
    <property type="project" value="InterPro"/>
</dbReference>
<feature type="transmembrane region" description="Helical" evidence="13">
    <location>
        <begin position="248"/>
        <end position="272"/>
    </location>
</feature>
<keyword evidence="4 12" id="KW-0716">Sensory transduction</keyword>
<sequence>MEFTIGAVANALLVVVNVMDYYKRLSFCPSNIILASLGLTRFGFQCVVIISYFLNLLVPGTVKQEHINKPMTAIWMFFNFSSLWCATWLCVHYCVKIANFTNVAFSFLKLRFSKLLPFLLLASLLVSLAFSLPFMMDINVIFGNGTSAFSLNNTPSAFPNTHFSSWTLFCTLGSSVPFLLFWLAAALLITSLRRHVRRMKGSHLGGFRNPSLKAHCKAWETMIVFFLFYASFVTTVNVSASVTVKQGNWYYCMCAVVASAYPSLHSVSLILCNSKLRETALRALPCATTASRPGEPQVSSITP</sequence>
<evidence type="ECO:0000313" key="15">
    <source>
        <dbReference type="Proteomes" id="UP001066276"/>
    </source>
</evidence>
<keyword evidence="3 12" id="KW-0919">Taste</keyword>
<dbReference type="AlphaFoldDB" id="A0AAV7P3K5"/>
<evidence type="ECO:0000256" key="5">
    <source>
        <dbReference type="ARBA" id="ARBA00022692"/>
    </source>
</evidence>
<dbReference type="PANTHER" id="PTHR11394:SF47">
    <property type="entry name" value="TASTE RECEPTOR TYPE 2 MEMBER 40"/>
    <property type="match status" value="1"/>
</dbReference>
<keyword evidence="6 13" id="KW-1133">Transmembrane helix</keyword>
<evidence type="ECO:0000256" key="9">
    <source>
        <dbReference type="ARBA" id="ARBA00023170"/>
    </source>
</evidence>
<dbReference type="PANTHER" id="PTHR11394">
    <property type="entry name" value="TASTE RECEPTOR TYPE 2"/>
    <property type="match status" value="1"/>
</dbReference>
<evidence type="ECO:0000256" key="6">
    <source>
        <dbReference type="ARBA" id="ARBA00022989"/>
    </source>
</evidence>
<evidence type="ECO:0000256" key="12">
    <source>
        <dbReference type="RuleBase" id="RU004424"/>
    </source>
</evidence>
<feature type="transmembrane region" description="Helical" evidence="13">
    <location>
        <begin position="32"/>
        <end position="54"/>
    </location>
</feature>
<keyword evidence="9 12" id="KW-0675">Receptor</keyword>
<dbReference type="Pfam" id="PF05296">
    <property type="entry name" value="TAS2R"/>
    <property type="match status" value="1"/>
</dbReference>
<proteinExistence type="inferred from homology"/>
<comment type="similarity">
    <text evidence="2 11">Belongs to the G-protein coupled receptor T2R family.</text>
</comment>